<gene>
    <name evidence="2" type="ORF">J1N35_028937</name>
</gene>
<dbReference type="OrthoDB" id="1002145at2759"/>
<keyword evidence="3" id="KW-1185">Reference proteome</keyword>
<sequence>IVGPFDVSQVNFDYISKLTNINLGFDVLNPSTTEWEEFQKKWKESTNLFFSPEPKPNTPAPIEEASDKREDAEGTTN</sequence>
<feature type="region of interest" description="Disordered" evidence="1">
    <location>
        <begin position="46"/>
        <end position="77"/>
    </location>
</feature>
<evidence type="ECO:0000313" key="3">
    <source>
        <dbReference type="Proteomes" id="UP000828251"/>
    </source>
</evidence>
<feature type="compositionally biased region" description="Basic and acidic residues" evidence="1">
    <location>
        <begin position="65"/>
        <end position="77"/>
    </location>
</feature>
<dbReference type="EMBL" id="JAIQCV010000009">
    <property type="protein sequence ID" value="KAH1063950.1"/>
    <property type="molecule type" value="Genomic_DNA"/>
</dbReference>
<organism evidence="2 3">
    <name type="scientific">Gossypium stocksii</name>
    <dbReference type="NCBI Taxonomy" id="47602"/>
    <lineage>
        <taxon>Eukaryota</taxon>
        <taxon>Viridiplantae</taxon>
        <taxon>Streptophyta</taxon>
        <taxon>Embryophyta</taxon>
        <taxon>Tracheophyta</taxon>
        <taxon>Spermatophyta</taxon>
        <taxon>Magnoliopsida</taxon>
        <taxon>eudicotyledons</taxon>
        <taxon>Gunneridae</taxon>
        <taxon>Pentapetalae</taxon>
        <taxon>rosids</taxon>
        <taxon>malvids</taxon>
        <taxon>Malvales</taxon>
        <taxon>Malvaceae</taxon>
        <taxon>Malvoideae</taxon>
        <taxon>Gossypium</taxon>
    </lineage>
</organism>
<evidence type="ECO:0000256" key="1">
    <source>
        <dbReference type="SAM" id="MobiDB-lite"/>
    </source>
</evidence>
<dbReference type="AlphaFoldDB" id="A0A9D3UXB1"/>
<comment type="caution">
    <text evidence="2">The sequence shown here is derived from an EMBL/GenBank/DDBJ whole genome shotgun (WGS) entry which is preliminary data.</text>
</comment>
<reference evidence="2 3" key="1">
    <citation type="journal article" date="2021" name="Plant Biotechnol. J.">
        <title>Multi-omics assisted identification of the key and species-specific regulatory components of drought-tolerant mechanisms in Gossypium stocksii.</title>
        <authorList>
            <person name="Yu D."/>
            <person name="Ke L."/>
            <person name="Zhang D."/>
            <person name="Wu Y."/>
            <person name="Sun Y."/>
            <person name="Mei J."/>
            <person name="Sun J."/>
            <person name="Sun Y."/>
        </authorList>
    </citation>
    <scope>NUCLEOTIDE SEQUENCE [LARGE SCALE GENOMIC DNA]</scope>
    <source>
        <strain evidence="3">cv. E1</strain>
        <tissue evidence="2">Leaf</tissue>
    </source>
</reference>
<dbReference type="Proteomes" id="UP000828251">
    <property type="component" value="Unassembled WGS sequence"/>
</dbReference>
<accession>A0A9D3UXB1</accession>
<feature type="non-terminal residue" evidence="2">
    <location>
        <position position="1"/>
    </location>
</feature>
<name>A0A9D3UXB1_9ROSI</name>
<proteinExistence type="predicted"/>
<protein>
    <submittedName>
        <fullName evidence="2">Uncharacterized protein</fullName>
    </submittedName>
</protein>
<evidence type="ECO:0000313" key="2">
    <source>
        <dbReference type="EMBL" id="KAH1063950.1"/>
    </source>
</evidence>